<name>L8GFH5_ACACF</name>
<dbReference type="Proteomes" id="UP000011083">
    <property type="component" value="Unassembled WGS sequence"/>
</dbReference>
<organism evidence="2 3">
    <name type="scientific">Acanthamoeba castellanii (strain ATCC 30010 / Neff)</name>
    <dbReference type="NCBI Taxonomy" id="1257118"/>
    <lineage>
        <taxon>Eukaryota</taxon>
        <taxon>Amoebozoa</taxon>
        <taxon>Discosea</taxon>
        <taxon>Longamoebia</taxon>
        <taxon>Centramoebida</taxon>
        <taxon>Acanthamoebidae</taxon>
        <taxon>Acanthamoeba</taxon>
    </lineage>
</organism>
<dbReference type="EMBL" id="KB008151">
    <property type="protein sequence ID" value="ELR11483.1"/>
    <property type="molecule type" value="Genomic_DNA"/>
</dbReference>
<accession>L8GFH5</accession>
<feature type="signal peptide" evidence="1">
    <location>
        <begin position="1"/>
        <end position="31"/>
    </location>
</feature>
<evidence type="ECO:0000313" key="3">
    <source>
        <dbReference type="Proteomes" id="UP000011083"/>
    </source>
</evidence>
<reference evidence="2 3" key="1">
    <citation type="journal article" date="2013" name="Genome Biol.">
        <title>Genome of Acanthamoeba castellanii highlights extensive lateral gene transfer and early evolution of tyrosine kinase signaling.</title>
        <authorList>
            <person name="Clarke M."/>
            <person name="Lohan A.J."/>
            <person name="Liu B."/>
            <person name="Lagkouvardos I."/>
            <person name="Roy S."/>
            <person name="Zafar N."/>
            <person name="Bertelli C."/>
            <person name="Schilde C."/>
            <person name="Kianianmomeni A."/>
            <person name="Burglin T.R."/>
            <person name="Frech C."/>
            <person name="Turcotte B."/>
            <person name="Kopec K.O."/>
            <person name="Synnott J.M."/>
            <person name="Choo C."/>
            <person name="Paponov I."/>
            <person name="Finkler A."/>
            <person name="Soon Heng Tan C."/>
            <person name="Hutchins A.P."/>
            <person name="Weinmeier T."/>
            <person name="Rattei T."/>
            <person name="Chu J.S."/>
            <person name="Gimenez G."/>
            <person name="Irimia M."/>
            <person name="Rigden D.J."/>
            <person name="Fitzpatrick D.A."/>
            <person name="Lorenzo-Morales J."/>
            <person name="Bateman A."/>
            <person name="Chiu C.H."/>
            <person name="Tang P."/>
            <person name="Hegemann P."/>
            <person name="Fromm H."/>
            <person name="Raoult D."/>
            <person name="Greub G."/>
            <person name="Miranda-Saavedra D."/>
            <person name="Chen N."/>
            <person name="Nash P."/>
            <person name="Ginger M.L."/>
            <person name="Horn M."/>
            <person name="Schaap P."/>
            <person name="Caler L."/>
            <person name="Loftus B."/>
        </authorList>
    </citation>
    <scope>NUCLEOTIDE SEQUENCE [LARGE SCALE GENOMIC DNA]</scope>
    <source>
        <strain evidence="2 3">Neff</strain>
    </source>
</reference>
<gene>
    <name evidence="2" type="ORF">ACA1_122770</name>
</gene>
<protein>
    <submittedName>
        <fullName evidence="2">Uncharacterized protein</fullName>
    </submittedName>
</protein>
<sequence length="51" mass="5170">MSTGGTSPMVTGLTMALKAVCPLALFLLVASHSTPTLVSPPPHSKRSSSTC</sequence>
<feature type="non-terminal residue" evidence="2">
    <location>
        <position position="51"/>
    </location>
</feature>
<dbReference type="GeneID" id="14911864"/>
<feature type="chain" id="PRO_5003989484" evidence="1">
    <location>
        <begin position="32"/>
        <end position="51"/>
    </location>
</feature>
<evidence type="ECO:0000313" key="2">
    <source>
        <dbReference type="EMBL" id="ELR11483.1"/>
    </source>
</evidence>
<dbReference type="RefSeq" id="XP_004333496.1">
    <property type="nucleotide sequence ID" value="XM_004333448.1"/>
</dbReference>
<dbReference type="AlphaFoldDB" id="L8GFH5"/>
<keyword evidence="3" id="KW-1185">Reference proteome</keyword>
<evidence type="ECO:0000256" key="1">
    <source>
        <dbReference type="SAM" id="SignalP"/>
    </source>
</evidence>
<proteinExistence type="predicted"/>
<dbReference type="KEGG" id="acan:ACA1_122770"/>
<keyword evidence="1" id="KW-0732">Signal</keyword>
<dbReference type="VEuPathDB" id="AmoebaDB:ACA1_122770"/>